<dbReference type="Proteomes" id="UP000570514">
    <property type="component" value="Unassembled WGS sequence"/>
</dbReference>
<evidence type="ECO:0000313" key="2">
    <source>
        <dbReference type="EMBL" id="NIK88530.1"/>
    </source>
</evidence>
<evidence type="ECO:0000259" key="1">
    <source>
        <dbReference type="Pfam" id="PF22302"/>
    </source>
</evidence>
<evidence type="ECO:0000313" key="3">
    <source>
        <dbReference type="Proteomes" id="UP000570514"/>
    </source>
</evidence>
<organism evidence="2 3">
    <name type="scientific">Rhizomicrobium palustre</name>
    <dbReference type="NCBI Taxonomy" id="189966"/>
    <lineage>
        <taxon>Bacteria</taxon>
        <taxon>Pseudomonadati</taxon>
        <taxon>Pseudomonadota</taxon>
        <taxon>Alphaproteobacteria</taxon>
        <taxon>Micropepsales</taxon>
        <taxon>Micropepsaceae</taxon>
        <taxon>Rhizomicrobium</taxon>
    </lineage>
</organism>
<accession>A0A846N002</accession>
<name>A0A846N002_9PROT</name>
<feature type="domain" description="DUF6968" evidence="1">
    <location>
        <begin position="12"/>
        <end position="92"/>
    </location>
</feature>
<proteinExistence type="predicted"/>
<dbReference type="Pfam" id="PF22302">
    <property type="entry name" value="DUF6968"/>
    <property type="match status" value="1"/>
</dbReference>
<reference evidence="2 3" key="1">
    <citation type="submission" date="2020-03" db="EMBL/GenBank/DDBJ databases">
        <title>Genomic Encyclopedia of Type Strains, Phase IV (KMG-IV): sequencing the most valuable type-strain genomes for metagenomic binning, comparative biology and taxonomic classification.</title>
        <authorList>
            <person name="Goeker M."/>
        </authorList>
    </citation>
    <scope>NUCLEOTIDE SEQUENCE [LARGE SCALE GENOMIC DNA]</scope>
    <source>
        <strain evidence="2 3">DSM 19867</strain>
    </source>
</reference>
<dbReference type="RefSeq" id="WP_167082701.1">
    <property type="nucleotide sequence ID" value="NZ_BAAADC010000001.1"/>
</dbReference>
<sequence>MSERELGAVIARREFSSAAGPVILELAAPVDVGGNTFCHFRITGLGDDHILRVGGADAIQALQNALTMAASTLYTSGTEITWHGQKDLGLPVTGVIAALVPKAHTETCCHHHD</sequence>
<protein>
    <recommendedName>
        <fullName evidence="1">DUF6968 domain-containing protein</fullName>
    </recommendedName>
</protein>
<gene>
    <name evidence="2" type="ORF">FHS83_001848</name>
</gene>
<dbReference type="EMBL" id="JAASRM010000001">
    <property type="protein sequence ID" value="NIK88530.1"/>
    <property type="molecule type" value="Genomic_DNA"/>
</dbReference>
<dbReference type="InterPro" id="IPR054241">
    <property type="entry name" value="DUF6968"/>
</dbReference>
<keyword evidence="3" id="KW-1185">Reference proteome</keyword>
<dbReference type="AlphaFoldDB" id="A0A846N002"/>
<comment type="caution">
    <text evidence="2">The sequence shown here is derived from an EMBL/GenBank/DDBJ whole genome shotgun (WGS) entry which is preliminary data.</text>
</comment>